<evidence type="ECO:0000313" key="13">
    <source>
        <dbReference type="Proteomes" id="UP001208570"/>
    </source>
</evidence>
<dbReference type="PANTHER" id="PTHR31937:SF2">
    <property type="entry name" value="TRANSMEMBRANE PROTEIN 163"/>
    <property type="match status" value="1"/>
</dbReference>
<comment type="subcellular location">
    <subcellularLocation>
        <location evidence="2">Cytoplasmic vesicle</location>
        <location evidence="2">Secretory vesicle</location>
        <location evidence="2">Synaptic vesicle membrane</location>
        <topology evidence="2">Multi-pass membrane protein</topology>
    </subcellularLocation>
    <subcellularLocation>
        <location evidence="1">Early endosome membrane</location>
    </subcellularLocation>
</comment>
<keyword evidence="8" id="KW-0770">Synapse</keyword>
<dbReference type="GO" id="GO:0030672">
    <property type="term" value="C:synaptic vesicle membrane"/>
    <property type="evidence" value="ECO:0007669"/>
    <property type="project" value="UniProtKB-SubCell"/>
</dbReference>
<comment type="similarity">
    <text evidence="3">Belongs to the TMEM163 family.</text>
</comment>
<keyword evidence="6" id="KW-0862">Zinc</keyword>
<dbReference type="InterPro" id="IPR026765">
    <property type="entry name" value="Tmem163"/>
</dbReference>
<keyword evidence="13" id="KW-1185">Reference proteome</keyword>
<feature type="transmembrane region" description="Helical" evidence="11">
    <location>
        <begin position="116"/>
        <end position="138"/>
    </location>
</feature>
<evidence type="ECO:0000256" key="6">
    <source>
        <dbReference type="ARBA" id="ARBA00022833"/>
    </source>
</evidence>
<evidence type="ECO:0000256" key="9">
    <source>
        <dbReference type="ARBA" id="ARBA00023136"/>
    </source>
</evidence>
<keyword evidence="4 11" id="KW-0812">Transmembrane</keyword>
<evidence type="ECO:0000256" key="4">
    <source>
        <dbReference type="ARBA" id="ARBA00022692"/>
    </source>
</evidence>
<evidence type="ECO:0000313" key="12">
    <source>
        <dbReference type="EMBL" id="KAK2156940.1"/>
    </source>
</evidence>
<reference evidence="12" key="1">
    <citation type="journal article" date="2023" name="Mol. Biol. Evol.">
        <title>Third-Generation Sequencing Reveals the Adaptive Role of the Epigenome in Three Deep-Sea Polychaetes.</title>
        <authorList>
            <person name="Perez M."/>
            <person name="Aroh O."/>
            <person name="Sun Y."/>
            <person name="Lan Y."/>
            <person name="Juniper S.K."/>
            <person name="Young C.R."/>
            <person name="Angers B."/>
            <person name="Qian P.Y."/>
        </authorList>
    </citation>
    <scope>NUCLEOTIDE SEQUENCE</scope>
    <source>
        <strain evidence="12">P08H-3</strain>
    </source>
</reference>
<evidence type="ECO:0008006" key="14">
    <source>
        <dbReference type="Google" id="ProtNLM"/>
    </source>
</evidence>
<feature type="transmembrane region" description="Helical" evidence="11">
    <location>
        <begin position="78"/>
        <end position="96"/>
    </location>
</feature>
<evidence type="ECO:0000256" key="2">
    <source>
        <dbReference type="ARBA" id="ARBA00004644"/>
    </source>
</evidence>
<keyword evidence="9 11" id="KW-0472">Membrane</keyword>
<dbReference type="InterPro" id="IPR027469">
    <property type="entry name" value="Cation_efflux_TMD_sf"/>
</dbReference>
<evidence type="ECO:0000256" key="3">
    <source>
        <dbReference type="ARBA" id="ARBA00008731"/>
    </source>
</evidence>
<dbReference type="GO" id="GO:0031901">
    <property type="term" value="C:early endosome membrane"/>
    <property type="evidence" value="ECO:0007669"/>
    <property type="project" value="UniProtKB-SubCell"/>
</dbReference>
<feature type="transmembrane region" description="Helical" evidence="11">
    <location>
        <begin position="176"/>
        <end position="200"/>
    </location>
</feature>
<accession>A0AAD9N4Y4</accession>
<evidence type="ECO:0000256" key="10">
    <source>
        <dbReference type="ARBA" id="ARBA00023329"/>
    </source>
</evidence>
<dbReference type="Gene3D" id="1.20.1510.10">
    <property type="entry name" value="Cation efflux protein transmembrane domain"/>
    <property type="match status" value="1"/>
</dbReference>
<dbReference type="EMBL" id="JAODUP010000202">
    <property type="protein sequence ID" value="KAK2156940.1"/>
    <property type="molecule type" value="Genomic_DNA"/>
</dbReference>
<proteinExistence type="inferred from homology"/>
<organism evidence="12 13">
    <name type="scientific">Paralvinella palmiformis</name>
    <dbReference type="NCBI Taxonomy" id="53620"/>
    <lineage>
        <taxon>Eukaryota</taxon>
        <taxon>Metazoa</taxon>
        <taxon>Spiralia</taxon>
        <taxon>Lophotrochozoa</taxon>
        <taxon>Annelida</taxon>
        <taxon>Polychaeta</taxon>
        <taxon>Sedentaria</taxon>
        <taxon>Canalipalpata</taxon>
        <taxon>Terebellida</taxon>
        <taxon>Terebelliformia</taxon>
        <taxon>Alvinellidae</taxon>
        <taxon>Paralvinella</taxon>
    </lineage>
</organism>
<keyword evidence="10" id="KW-0968">Cytoplasmic vesicle</keyword>
<evidence type="ECO:0000256" key="5">
    <source>
        <dbReference type="ARBA" id="ARBA00022753"/>
    </source>
</evidence>
<dbReference type="SUPFAM" id="SSF161111">
    <property type="entry name" value="Cation efflux protein transmembrane domain-like"/>
    <property type="match status" value="1"/>
</dbReference>
<dbReference type="Proteomes" id="UP001208570">
    <property type="component" value="Unassembled WGS sequence"/>
</dbReference>
<evidence type="ECO:0000256" key="1">
    <source>
        <dbReference type="ARBA" id="ARBA00004146"/>
    </source>
</evidence>
<feature type="transmembrane region" description="Helical" evidence="11">
    <location>
        <begin position="150"/>
        <end position="170"/>
    </location>
</feature>
<name>A0AAD9N4Y4_9ANNE</name>
<evidence type="ECO:0000256" key="11">
    <source>
        <dbReference type="SAM" id="Phobius"/>
    </source>
</evidence>
<gene>
    <name evidence="12" type="ORF">LSH36_202g10013</name>
</gene>
<evidence type="ECO:0000256" key="8">
    <source>
        <dbReference type="ARBA" id="ARBA00023018"/>
    </source>
</evidence>
<protein>
    <recommendedName>
        <fullName evidence="14">Transmembrane protein 163</fullName>
    </recommendedName>
</protein>
<keyword evidence="7 11" id="KW-1133">Transmembrane helix</keyword>
<comment type="caution">
    <text evidence="12">The sequence shown here is derived from an EMBL/GenBank/DDBJ whole genome shotgun (WGS) entry which is preliminary data.</text>
</comment>
<evidence type="ECO:0000256" key="7">
    <source>
        <dbReference type="ARBA" id="ARBA00022989"/>
    </source>
</evidence>
<sequence length="212" mass="23215">MNKTNGAPITSEFSLNDMKKEQTRNIPESSSELVMAFIKNNSTAFAFSLDALLDCASSAVVIWRYWGSAASLYSLKRERIACIILGVLFIASFISICTRSTFSLISQEHPRRSHTLWVISVINVVVCIGLMVSKGVLASKLESITIATDAVNSGIGFIMAVSTVVSDLIYNNTTSVWYVDTLIGMICSVFLLAYGIWVIIYQTCLVKSNEVG</sequence>
<dbReference type="AlphaFoldDB" id="A0AAD9N4Y4"/>
<keyword evidence="5" id="KW-0967">Endosome</keyword>
<dbReference type="PANTHER" id="PTHR31937">
    <property type="entry name" value="TRANSMEMBRANE PROTEIN 163"/>
    <property type="match status" value="1"/>
</dbReference>